<keyword evidence="3 6" id="KW-0012">Acyltransferase</keyword>
<accession>A0A2N9L387</accession>
<keyword evidence="4" id="KW-0472">Membrane</keyword>
<dbReference type="SMART" id="SM00563">
    <property type="entry name" value="PlsC"/>
    <property type="match status" value="1"/>
</dbReference>
<dbReference type="GO" id="GO:0006654">
    <property type="term" value="P:phosphatidic acid biosynthetic process"/>
    <property type="evidence" value="ECO:0007669"/>
    <property type="project" value="TreeGrafter"/>
</dbReference>
<reference evidence="7" key="1">
    <citation type="submission" date="2018-02" db="EMBL/GenBank/DDBJ databases">
        <authorList>
            <person name="Hausmann B."/>
        </authorList>
    </citation>
    <scope>NUCLEOTIDE SEQUENCE [LARGE SCALE GENOMIC DNA]</scope>
    <source>
        <strain evidence="7">Peat soil MAG SbA5</strain>
    </source>
</reference>
<dbReference type="CDD" id="cd07989">
    <property type="entry name" value="LPLAT_AGPAT-like"/>
    <property type="match status" value="1"/>
</dbReference>
<dbReference type="PANTHER" id="PTHR10434">
    <property type="entry name" value="1-ACYL-SN-GLYCEROL-3-PHOSPHATE ACYLTRANSFERASE"/>
    <property type="match status" value="1"/>
</dbReference>
<evidence type="ECO:0000256" key="3">
    <source>
        <dbReference type="ARBA" id="ARBA00023315"/>
    </source>
</evidence>
<evidence type="ECO:0000256" key="2">
    <source>
        <dbReference type="ARBA" id="ARBA00022679"/>
    </source>
</evidence>
<proteinExistence type="predicted"/>
<dbReference type="GO" id="GO:0003841">
    <property type="term" value="F:1-acylglycerol-3-phosphate O-acyltransferase activity"/>
    <property type="evidence" value="ECO:0007669"/>
    <property type="project" value="TreeGrafter"/>
</dbReference>
<keyword evidence="2 6" id="KW-0808">Transferase</keyword>
<organism evidence="6 7">
    <name type="scientific">Candidatus Sulfuritelmatomonas gaucii</name>
    <dbReference type="NCBI Taxonomy" id="2043161"/>
    <lineage>
        <taxon>Bacteria</taxon>
        <taxon>Pseudomonadati</taxon>
        <taxon>Acidobacteriota</taxon>
        <taxon>Terriglobia</taxon>
        <taxon>Terriglobales</taxon>
        <taxon>Acidobacteriaceae</taxon>
        <taxon>Candidatus Sulfuritelmatomonas</taxon>
    </lineage>
</organism>
<feature type="transmembrane region" description="Helical" evidence="4">
    <location>
        <begin position="20"/>
        <end position="41"/>
    </location>
</feature>
<name>A0A2N9L387_9BACT</name>
<protein>
    <submittedName>
        <fullName evidence="6">Acyltransferase family protein</fullName>
    </submittedName>
</protein>
<feature type="domain" description="Phospholipid/glycerol acyltransferase" evidence="5">
    <location>
        <begin position="81"/>
        <end position="195"/>
    </location>
</feature>
<evidence type="ECO:0000313" key="7">
    <source>
        <dbReference type="Proteomes" id="UP000239735"/>
    </source>
</evidence>
<keyword evidence="4" id="KW-1133">Transmembrane helix</keyword>
<dbReference type="Pfam" id="PF01553">
    <property type="entry name" value="Acyltransferase"/>
    <property type="match status" value="1"/>
</dbReference>
<sequence length="259" mass="28971">MSRRPNPLPRFYRWRTNVLQAPLLLAVTAICATTALLISVVDKKGRAQHRIARFWARSAVRICLAKLKIEGAENFRKFPVAVYASNHTSYMDTPVIFASIPFQFRILAKKELWRWPLIGWYLGRSGQMPIDIENPHATLSSLGGAVKALRAGMPLFVFPEGGRTPNGELRPFLSGAAYLAIRAQVPLVPIALTGVYDLLPMHTRHFYHSKLTLCVGEPIETKGMTVRQNGELTERLRSAIAEMVEQQARTGREVSIPVA</sequence>
<dbReference type="SUPFAM" id="SSF69593">
    <property type="entry name" value="Glycerol-3-phosphate (1)-acyltransferase"/>
    <property type="match status" value="1"/>
</dbReference>
<evidence type="ECO:0000256" key="1">
    <source>
        <dbReference type="ARBA" id="ARBA00005189"/>
    </source>
</evidence>
<keyword evidence="4" id="KW-0812">Transmembrane</keyword>
<dbReference type="AlphaFoldDB" id="A0A2N9L387"/>
<comment type="pathway">
    <text evidence="1">Lipid metabolism.</text>
</comment>
<evidence type="ECO:0000256" key="4">
    <source>
        <dbReference type="SAM" id="Phobius"/>
    </source>
</evidence>
<evidence type="ECO:0000259" key="5">
    <source>
        <dbReference type="SMART" id="SM00563"/>
    </source>
</evidence>
<gene>
    <name evidence="6" type="ORF">SBA5_110059</name>
</gene>
<dbReference type="OrthoDB" id="9803035at2"/>
<dbReference type="PANTHER" id="PTHR10434:SF11">
    <property type="entry name" value="1-ACYL-SN-GLYCEROL-3-PHOSPHATE ACYLTRANSFERASE"/>
    <property type="match status" value="1"/>
</dbReference>
<dbReference type="Proteomes" id="UP000239735">
    <property type="component" value="Unassembled WGS sequence"/>
</dbReference>
<dbReference type="EMBL" id="OKRB01000013">
    <property type="protein sequence ID" value="SPE17699.1"/>
    <property type="molecule type" value="Genomic_DNA"/>
</dbReference>
<evidence type="ECO:0000313" key="6">
    <source>
        <dbReference type="EMBL" id="SPE17699.1"/>
    </source>
</evidence>
<dbReference type="InterPro" id="IPR002123">
    <property type="entry name" value="Plipid/glycerol_acylTrfase"/>
</dbReference>